<organism evidence="2 3">
    <name type="scientific">Marchantia polymorpha</name>
    <name type="common">Common liverwort</name>
    <name type="synonym">Marchantia aquatica</name>
    <dbReference type="NCBI Taxonomy" id="3197"/>
    <lineage>
        <taxon>Eukaryota</taxon>
        <taxon>Viridiplantae</taxon>
        <taxon>Streptophyta</taxon>
        <taxon>Embryophyta</taxon>
        <taxon>Marchantiophyta</taxon>
        <taxon>Marchantiopsida</taxon>
        <taxon>Marchantiidae</taxon>
        <taxon>Marchantiales</taxon>
        <taxon>Marchantiaceae</taxon>
        <taxon>Marchantia</taxon>
    </lineage>
</organism>
<evidence type="ECO:0000256" key="1">
    <source>
        <dbReference type="SAM" id="MobiDB-lite"/>
    </source>
</evidence>
<proteinExistence type="predicted"/>
<dbReference type="Gramene" id="Mp2g07320.1">
    <property type="protein sequence ID" value="Mp2g07320.1.cds"/>
    <property type="gene ID" value="Mp2g07320"/>
</dbReference>
<feature type="compositionally biased region" description="Basic and acidic residues" evidence="1">
    <location>
        <begin position="74"/>
        <end position="97"/>
    </location>
</feature>
<keyword evidence="3" id="KW-1185">Reference proteome</keyword>
<accession>A0A2R6XGG0</accession>
<protein>
    <submittedName>
        <fullName evidence="2">Uncharacterized protein</fullName>
    </submittedName>
</protein>
<gene>
    <name evidence="2" type="ORF">MARPO_0015s0019</name>
</gene>
<sequence>MQVFPPRRQADLVQRTGVQHNNYFADCHSPDTALAPDDAVARVAERVEIPLTPRPRTQALVDDRFQSHKRKHSEHSEHVGAQSEARKAGRAPREGTRRRQGRAGQGRAAGQTDDCGLEFEFKTDRTTIVF</sequence>
<dbReference type="AlphaFoldDB" id="A0A2R6XGG0"/>
<dbReference type="Proteomes" id="UP000244005">
    <property type="component" value="Unassembled WGS sequence"/>
</dbReference>
<name>A0A2R6XGG0_MARPO</name>
<dbReference type="EMBL" id="KZ772687">
    <property type="protein sequence ID" value="PTQ45197.1"/>
    <property type="molecule type" value="Genomic_DNA"/>
</dbReference>
<evidence type="ECO:0000313" key="2">
    <source>
        <dbReference type="EMBL" id="PTQ45197.1"/>
    </source>
</evidence>
<reference evidence="3" key="1">
    <citation type="journal article" date="2017" name="Cell">
        <title>Insights into land plant evolution garnered from the Marchantia polymorpha genome.</title>
        <authorList>
            <person name="Bowman J.L."/>
            <person name="Kohchi T."/>
            <person name="Yamato K.T."/>
            <person name="Jenkins J."/>
            <person name="Shu S."/>
            <person name="Ishizaki K."/>
            <person name="Yamaoka S."/>
            <person name="Nishihama R."/>
            <person name="Nakamura Y."/>
            <person name="Berger F."/>
            <person name="Adam C."/>
            <person name="Aki S.S."/>
            <person name="Althoff F."/>
            <person name="Araki T."/>
            <person name="Arteaga-Vazquez M.A."/>
            <person name="Balasubrmanian S."/>
            <person name="Barry K."/>
            <person name="Bauer D."/>
            <person name="Boehm C.R."/>
            <person name="Briginshaw L."/>
            <person name="Caballero-Perez J."/>
            <person name="Catarino B."/>
            <person name="Chen F."/>
            <person name="Chiyoda S."/>
            <person name="Chovatia M."/>
            <person name="Davies K.M."/>
            <person name="Delmans M."/>
            <person name="Demura T."/>
            <person name="Dierschke T."/>
            <person name="Dolan L."/>
            <person name="Dorantes-Acosta A.E."/>
            <person name="Eklund D.M."/>
            <person name="Florent S.N."/>
            <person name="Flores-Sandoval E."/>
            <person name="Fujiyama A."/>
            <person name="Fukuzawa H."/>
            <person name="Galik B."/>
            <person name="Grimanelli D."/>
            <person name="Grimwood J."/>
            <person name="Grossniklaus U."/>
            <person name="Hamada T."/>
            <person name="Haseloff J."/>
            <person name="Hetherington A.J."/>
            <person name="Higo A."/>
            <person name="Hirakawa Y."/>
            <person name="Hundley H.N."/>
            <person name="Ikeda Y."/>
            <person name="Inoue K."/>
            <person name="Inoue S.I."/>
            <person name="Ishida S."/>
            <person name="Jia Q."/>
            <person name="Kakita M."/>
            <person name="Kanazawa T."/>
            <person name="Kawai Y."/>
            <person name="Kawashima T."/>
            <person name="Kennedy M."/>
            <person name="Kinose K."/>
            <person name="Kinoshita T."/>
            <person name="Kohara Y."/>
            <person name="Koide E."/>
            <person name="Komatsu K."/>
            <person name="Kopischke S."/>
            <person name="Kubo M."/>
            <person name="Kyozuka J."/>
            <person name="Lagercrantz U."/>
            <person name="Lin S.S."/>
            <person name="Lindquist E."/>
            <person name="Lipzen A.M."/>
            <person name="Lu C.W."/>
            <person name="De Luna E."/>
            <person name="Martienssen R.A."/>
            <person name="Minamino N."/>
            <person name="Mizutani M."/>
            <person name="Mizutani M."/>
            <person name="Mochizuki N."/>
            <person name="Monte I."/>
            <person name="Mosher R."/>
            <person name="Nagasaki H."/>
            <person name="Nakagami H."/>
            <person name="Naramoto S."/>
            <person name="Nishitani K."/>
            <person name="Ohtani M."/>
            <person name="Okamoto T."/>
            <person name="Okumura M."/>
            <person name="Phillips J."/>
            <person name="Pollak B."/>
            <person name="Reinders A."/>
            <person name="Rovekamp M."/>
            <person name="Sano R."/>
            <person name="Sawa S."/>
            <person name="Schmid M.W."/>
            <person name="Shirakawa M."/>
            <person name="Solano R."/>
            <person name="Spunde A."/>
            <person name="Suetsugu N."/>
            <person name="Sugano S."/>
            <person name="Sugiyama A."/>
            <person name="Sun R."/>
            <person name="Suzuki Y."/>
            <person name="Takenaka M."/>
            <person name="Takezawa D."/>
            <person name="Tomogane H."/>
            <person name="Tsuzuki M."/>
            <person name="Ueda T."/>
            <person name="Umeda M."/>
            <person name="Ward J.M."/>
            <person name="Watanabe Y."/>
            <person name="Yazaki K."/>
            <person name="Yokoyama R."/>
            <person name="Yoshitake Y."/>
            <person name="Yotsui I."/>
            <person name="Zachgo S."/>
            <person name="Schmutz J."/>
        </authorList>
    </citation>
    <scope>NUCLEOTIDE SEQUENCE [LARGE SCALE GENOMIC DNA]</scope>
    <source>
        <strain evidence="3">Tak-1</strain>
    </source>
</reference>
<feature type="region of interest" description="Disordered" evidence="1">
    <location>
        <begin position="65"/>
        <end position="117"/>
    </location>
</feature>
<evidence type="ECO:0000313" key="3">
    <source>
        <dbReference type="Proteomes" id="UP000244005"/>
    </source>
</evidence>